<dbReference type="PROSITE" id="PS50022">
    <property type="entry name" value="FA58C_3"/>
    <property type="match status" value="1"/>
</dbReference>
<accession>A0A1V4IBW7</accession>
<organism evidence="3 4">
    <name type="scientific">Clostridium oryzae</name>
    <dbReference type="NCBI Taxonomy" id="1450648"/>
    <lineage>
        <taxon>Bacteria</taxon>
        <taxon>Bacillati</taxon>
        <taxon>Bacillota</taxon>
        <taxon>Clostridia</taxon>
        <taxon>Eubacteriales</taxon>
        <taxon>Clostridiaceae</taxon>
        <taxon>Clostridium</taxon>
    </lineage>
</organism>
<feature type="domain" description="F5/8 type C" evidence="2">
    <location>
        <begin position="55"/>
        <end position="201"/>
    </location>
</feature>
<name>A0A1V4IBW7_9CLOT</name>
<evidence type="ECO:0000313" key="3">
    <source>
        <dbReference type="EMBL" id="OPJ57370.1"/>
    </source>
</evidence>
<keyword evidence="1" id="KW-0326">Glycosidase</keyword>
<comment type="caution">
    <text evidence="3">The sequence shown here is derived from an EMBL/GenBank/DDBJ whole genome shotgun (WGS) entry which is preliminary data.</text>
</comment>
<evidence type="ECO:0000256" key="1">
    <source>
        <dbReference type="ARBA" id="ARBA00023295"/>
    </source>
</evidence>
<dbReference type="AlphaFoldDB" id="A0A1V4IBW7"/>
<dbReference type="Gene3D" id="2.60.120.260">
    <property type="entry name" value="Galactose-binding domain-like"/>
    <property type="match status" value="1"/>
</dbReference>
<keyword evidence="4" id="KW-1185">Reference proteome</keyword>
<dbReference type="GO" id="GO:0016798">
    <property type="term" value="F:hydrolase activity, acting on glycosyl bonds"/>
    <property type="evidence" value="ECO:0007669"/>
    <property type="project" value="UniProtKB-KW"/>
</dbReference>
<proteinExistence type="predicted"/>
<dbReference type="EMBL" id="MZGV01000087">
    <property type="protein sequence ID" value="OPJ57370.1"/>
    <property type="molecule type" value="Genomic_DNA"/>
</dbReference>
<dbReference type="RefSeq" id="WP_079428105.1">
    <property type="nucleotide sequence ID" value="NZ_MZGV01000087.1"/>
</dbReference>
<dbReference type="InterPro" id="IPR008979">
    <property type="entry name" value="Galactose-bd-like_sf"/>
</dbReference>
<dbReference type="InterPro" id="IPR000421">
    <property type="entry name" value="FA58C"/>
</dbReference>
<sequence>MKEDNGSNFVMMANRWMFGWKDATNPISQQRMLPISFSNGFAFFDFYDEVLYNADQDIIIPVQNGKLLSQEKTVTASSNTETAAYVNDGDYQTEWIGTKTWPSTWTVDLNATYNLSNIQISWYMMKGSEAYYKYKLEGSIDGLSYTTLLDKSSAYNDYGFTSDRLSGKARFVRVTLVDAKLQNNTNNWYTPQLYEVKVYGN</sequence>
<dbReference type="STRING" id="1450648.CLORY_41470"/>
<dbReference type="Proteomes" id="UP000190080">
    <property type="component" value="Unassembled WGS sequence"/>
</dbReference>
<dbReference type="OrthoDB" id="273314at2"/>
<dbReference type="SUPFAM" id="SSF49785">
    <property type="entry name" value="Galactose-binding domain-like"/>
    <property type="match status" value="1"/>
</dbReference>
<protein>
    <submittedName>
        <fullName evidence="3">F5/8 type C domain protein</fullName>
    </submittedName>
</protein>
<gene>
    <name evidence="3" type="ORF">CLORY_41470</name>
</gene>
<reference evidence="3 4" key="1">
    <citation type="submission" date="2017-03" db="EMBL/GenBank/DDBJ databases">
        <title>Genome sequence of Clostridium oryzae DSM 28571.</title>
        <authorList>
            <person name="Poehlein A."/>
            <person name="Daniel R."/>
        </authorList>
    </citation>
    <scope>NUCLEOTIDE SEQUENCE [LARGE SCALE GENOMIC DNA]</scope>
    <source>
        <strain evidence="3 4">DSM 28571</strain>
    </source>
</reference>
<dbReference type="Pfam" id="PF00754">
    <property type="entry name" value="F5_F8_type_C"/>
    <property type="match status" value="1"/>
</dbReference>
<evidence type="ECO:0000313" key="4">
    <source>
        <dbReference type="Proteomes" id="UP000190080"/>
    </source>
</evidence>
<keyword evidence="1" id="KW-0378">Hydrolase</keyword>
<evidence type="ECO:0000259" key="2">
    <source>
        <dbReference type="PROSITE" id="PS50022"/>
    </source>
</evidence>